<dbReference type="PROSITE" id="PS50011">
    <property type="entry name" value="PROTEIN_KINASE_DOM"/>
    <property type="match status" value="1"/>
</dbReference>
<reference evidence="3" key="1">
    <citation type="journal article" date="2017" name="Genome Biol.">
        <title>Comparative genomics reveals high biological diversity and specific adaptations in the industrially and medically important fungal genus Aspergillus.</title>
        <authorList>
            <person name="de Vries R.P."/>
            <person name="Riley R."/>
            <person name="Wiebenga A."/>
            <person name="Aguilar-Osorio G."/>
            <person name="Amillis S."/>
            <person name="Uchima C.A."/>
            <person name="Anderluh G."/>
            <person name="Asadollahi M."/>
            <person name="Askin M."/>
            <person name="Barry K."/>
            <person name="Battaglia E."/>
            <person name="Bayram O."/>
            <person name="Benocci T."/>
            <person name="Braus-Stromeyer S.A."/>
            <person name="Caldana C."/>
            <person name="Canovas D."/>
            <person name="Cerqueira G.C."/>
            <person name="Chen F."/>
            <person name="Chen W."/>
            <person name="Choi C."/>
            <person name="Clum A."/>
            <person name="Dos Santos R.A."/>
            <person name="Damasio A.R."/>
            <person name="Diallinas G."/>
            <person name="Emri T."/>
            <person name="Fekete E."/>
            <person name="Flipphi M."/>
            <person name="Freyberg S."/>
            <person name="Gallo A."/>
            <person name="Gournas C."/>
            <person name="Habgood R."/>
            <person name="Hainaut M."/>
            <person name="Harispe M.L."/>
            <person name="Henrissat B."/>
            <person name="Hilden K.S."/>
            <person name="Hope R."/>
            <person name="Hossain A."/>
            <person name="Karabika E."/>
            <person name="Karaffa L."/>
            <person name="Karanyi Z."/>
            <person name="Krasevec N."/>
            <person name="Kuo A."/>
            <person name="Kusch H."/>
            <person name="LaButti K."/>
            <person name="Lagendijk E.L."/>
            <person name="Lapidus A."/>
            <person name="Levasseur A."/>
            <person name="Lindquist E."/>
            <person name="Lipzen A."/>
            <person name="Logrieco A.F."/>
            <person name="MacCabe A."/>
            <person name="Maekelae M.R."/>
            <person name="Malavazi I."/>
            <person name="Melin P."/>
            <person name="Meyer V."/>
            <person name="Mielnichuk N."/>
            <person name="Miskei M."/>
            <person name="Molnar A.P."/>
            <person name="Mule G."/>
            <person name="Ngan C.Y."/>
            <person name="Orejas M."/>
            <person name="Orosz E."/>
            <person name="Ouedraogo J.P."/>
            <person name="Overkamp K.M."/>
            <person name="Park H.-S."/>
            <person name="Perrone G."/>
            <person name="Piumi F."/>
            <person name="Punt P.J."/>
            <person name="Ram A.F."/>
            <person name="Ramon A."/>
            <person name="Rauscher S."/>
            <person name="Record E."/>
            <person name="Riano-Pachon D.M."/>
            <person name="Robert V."/>
            <person name="Roehrig J."/>
            <person name="Ruller R."/>
            <person name="Salamov A."/>
            <person name="Salih N.S."/>
            <person name="Samson R.A."/>
            <person name="Sandor E."/>
            <person name="Sanguinetti M."/>
            <person name="Schuetze T."/>
            <person name="Sepcic K."/>
            <person name="Shelest E."/>
            <person name="Sherlock G."/>
            <person name="Sophianopoulou V."/>
            <person name="Squina F.M."/>
            <person name="Sun H."/>
            <person name="Susca A."/>
            <person name="Todd R.B."/>
            <person name="Tsang A."/>
            <person name="Unkles S.E."/>
            <person name="van de Wiele N."/>
            <person name="van Rossen-Uffink D."/>
            <person name="Oliveira J.V."/>
            <person name="Vesth T.C."/>
            <person name="Visser J."/>
            <person name="Yu J.-H."/>
            <person name="Zhou M."/>
            <person name="Andersen M.R."/>
            <person name="Archer D.B."/>
            <person name="Baker S.E."/>
            <person name="Benoit I."/>
            <person name="Brakhage A.A."/>
            <person name="Braus G.H."/>
            <person name="Fischer R."/>
            <person name="Frisvad J.C."/>
            <person name="Goldman G.H."/>
            <person name="Houbraken J."/>
            <person name="Oakley B."/>
            <person name="Pocsi I."/>
            <person name="Scazzocchio C."/>
            <person name="Seiboth B."/>
            <person name="vanKuyk P.A."/>
            <person name="Wortman J."/>
            <person name="Dyer P.S."/>
            <person name="Grigoriev I.V."/>
        </authorList>
    </citation>
    <scope>NUCLEOTIDE SEQUENCE [LARGE SCALE GENOMIC DNA]</scope>
    <source>
        <strain evidence="3">CBS 593.65</strain>
    </source>
</reference>
<dbReference type="GO" id="GO:0004672">
    <property type="term" value="F:protein kinase activity"/>
    <property type="evidence" value="ECO:0007669"/>
    <property type="project" value="InterPro"/>
</dbReference>
<dbReference type="VEuPathDB" id="FungiDB:ASPSYDRAFT_1168221"/>
<feature type="domain" description="Protein kinase" evidence="1">
    <location>
        <begin position="1"/>
        <end position="384"/>
    </location>
</feature>
<name>A0A1L9TTI6_9EURO</name>
<proteinExistence type="predicted"/>
<dbReference type="Proteomes" id="UP000184356">
    <property type="component" value="Unassembled WGS sequence"/>
</dbReference>
<evidence type="ECO:0000259" key="1">
    <source>
        <dbReference type="PROSITE" id="PS50011"/>
    </source>
</evidence>
<dbReference type="GO" id="GO:0005524">
    <property type="term" value="F:ATP binding"/>
    <property type="evidence" value="ECO:0007669"/>
    <property type="project" value="InterPro"/>
</dbReference>
<dbReference type="RefSeq" id="XP_040706501.1">
    <property type="nucleotide sequence ID" value="XM_040840206.1"/>
</dbReference>
<dbReference type="PANTHER" id="PTHR11909">
    <property type="entry name" value="CASEIN KINASE-RELATED"/>
    <property type="match status" value="1"/>
</dbReference>
<dbReference type="InterPro" id="IPR050235">
    <property type="entry name" value="CK1_Ser-Thr_kinase"/>
</dbReference>
<dbReference type="InterPro" id="IPR000719">
    <property type="entry name" value="Prot_kinase_dom"/>
</dbReference>
<organism evidence="2 3">
    <name type="scientific">Aspergillus sydowii CBS 593.65</name>
    <dbReference type="NCBI Taxonomy" id="1036612"/>
    <lineage>
        <taxon>Eukaryota</taxon>
        <taxon>Fungi</taxon>
        <taxon>Dikarya</taxon>
        <taxon>Ascomycota</taxon>
        <taxon>Pezizomycotina</taxon>
        <taxon>Eurotiomycetes</taxon>
        <taxon>Eurotiomycetidae</taxon>
        <taxon>Eurotiales</taxon>
        <taxon>Aspergillaceae</taxon>
        <taxon>Aspergillus</taxon>
        <taxon>Aspergillus subgen. Nidulantes</taxon>
    </lineage>
</organism>
<evidence type="ECO:0000313" key="2">
    <source>
        <dbReference type="EMBL" id="OJJ62695.1"/>
    </source>
</evidence>
<dbReference type="GeneID" id="63756279"/>
<dbReference type="InterPro" id="IPR011009">
    <property type="entry name" value="Kinase-like_dom_sf"/>
</dbReference>
<dbReference type="EMBL" id="KV878583">
    <property type="protein sequence ID" value="OJJ62695.1"/>
    <property type="molecule type" value="Genomic_DNA"/>
</dbReference>
<gene>
    <name evidence="2" type="ORF">ASPSYDRAFT_1168221</name>
</gene>
<sequence length="418" mass="47626">MMAERLFVGPFELIEWPAALGEQGRARHYVTLETVSVKTGSCLSLDREVHTLQAAAGGVGIPLLHWFEIISGKEVMIIDSYGPTLEELFSESGRYFSMCTLLLLADQLLSRVEFIHSRNIVHGNLNPFSFALGSCGWQDQQVFLVDFRVETEPEPTPRDDLLAVSHILSYFYNQAEPWEQYRHQRHQSTDIPVLRAFTAAIPSRGAVNYDLLRGIFREAYHDLLANIGFALDLKGPRAMGPGMLPRMGEFSKVKTTALFDDLNSSLSRIGKLSSPPNIILPCEMWAGLLTEFNKALHIYMVLLCRDRASCEKEAWVMGAYHLPNRLWRDLRWFLKCINNAPESFRLAVIGKVYNFLAALYDAIPSYRIYWAEYLQILARARKGLEPECGKAAWTRTIFSWQDVLNRLQASRSVLKQMQ</sequence>
<evidence type="ECO:0000313" key="3">
    <source>
        <dbReference type="Proteomes" id="UP000184356"/>
    </source>
</evidence>
<dbReference type="SUPFAM" id="SSF56112">
    <property type="entry name" value="Protein kinase-like (PK-like)"/>
    <property type="match status" value="1"/>
</dbReference>
<dbReference type="Gene3D" id="1.10.510.10">
    <property type="entry name" value="Transferase(Phosphotransferase) domain 1"/>
    <property type="match status" value="1"/>
</dbReference>
<dbReference type="STRING" id="1036612.A0A1L9TTI6"/>
<accession>A0A1L9TTI6</accession>
<dbReference type="OrthoDB" id="4496730at2759"/>
<protein>
    <recommendedName>
        <fullName evidence="1">Protein kinase domain-containing protein</fullName>
    </recommendedName>
</protein>
<dbReference type="AlphaFoldDB" id="A0A1L9TTI6"/>
<keyword evidence="3" id="KW-1185">Reference proteome</keyword>